<dbReference type="Proteomes" id="UP000422989">
    <property type="component" value="Chromosome"/>
</dbReference>
<keyword evidence="3" id="KW-1185">Reference proteome</keyword>
<dbReference type="EMBL" id="CP032550">
    <property type="protein sequence ID" value="QGU27239.1"/>
    <property type="molecule type" value="Genomic_DNA"/>
</dbReference>
<proteinExistence type="predicted"/>
<evidence type="ECO:0000256" key="1">
    <source>
        <dbReference type="SAM" id="MobiDB-lite"/>
    </source>
</evidence>
<dbReference type="RefSeq" id="WP_156241731.1">
    <property type="nucleotide sequence ID" value="NZ_BAAAZL010000006.1"/>
</dbReference>
<name>A0A6I6E024_9MICO</name>
<accession>A0A6I6E024</accession>
<dbReference type="OrthoDB" id="5071560at2"/>
<gene>
    <name evidence="2" type="ORF">D7D94_05835</name>
</gene>
<evidence type="ECO:0000313" key="2">
    <source>
        <dbReference type="EMBL" id="QGU27239.1"/>
    </source>
</evidence>
<organism evidence="2 3">
    <name type="scientific">Microbacterium oryzae</name>
    <dbReference type="NCBI Taxonomy" id="743009"/>
    <lineage>
        <taxon>Bacteria</taxon>
        <taxon>Bacillati</taxon>
        <taxon>Actinomycetota</taxon>
        <taxon>Actinomycetes</taxon>
        <taxon>Micrococcales</taxon>
        <taxon>Microbacteriaceae</taxon>
        <taxon>Microbacterium</taxon>
    </lineage>
</organism>
<dbReference type="KEGG" id="moj:D7D94_05835"/>
<feature type="compositionally biased region" description="Acidic residues" evidence="1">
    <location>
        <begin position="65"/>
        <end position="74"/>
    </location>
</feature>
<dbReference type="AlphaFoldDB" id="A0A6I6E024"/>
<feature type="compositionally biased region" description="Basic and acidic residues" evidence="1">
    <location>
        <begin position="1"/>
        <end position="12"/>
    </location>
</feature>
<sequence length="113" mass="11886">MDAEPRDSHIVDDPDAIQPIREGEATSYADPSDDPAQAEWEHTEALDAGAPLRADGSIDTATGADPDELASDEEQIPRIDQPGAGLQPESQADDPIIAELGEDGEGDLAPEDI</sequence>
<reference evidence="2 3" key="1">
    <citation type="submission" date="2018-09" db="EMBL/GenBank/DDBJ databases">
        <title>Whole genome sequencing of Microbacterium oryzae strain MB-10T.</title>
        <authorList>
            <person name="Das S.K."/>
        </authorList>
    </citation>
    <scope>NUCLEOTIDE SEQUENCE [LARGE SCALE GENOMIC DNA]</scope>
    <source>
        <strain evidence="2 3">MB-10</strain>
    </source>
</reference>
<protein>
    <submittedName>
        <fullName evidence="2">Sugar ABC transporter ATPase</fullName>
    </submittedName>
</protein>
<feature type="region of interest" description="Disordered" evidence="1">
    <location>
        <begin position="1"/>
        <end position="95"/>
    </location>
</feature>
<evidence type="ECO:0000313" key="3">
    <source>
        <dbReference type="Proteomes" id="UP000422989"/>
    </source>
</evidence>